<evidence type="ECO:0000256" key="3">
    <source>
        <dbReference type="SAM" id="MobiDB-lite"/>
    </source>
</evidence>
<dbReference type="EMBL" id="OC855075">
    <property type="protein sequence ID" value="CAD7621160.1"/>
    <property type="molecule type" value="Genomic_DNA"/>
</dbReference>
<accession>A0A7R9KE12</accession>
<dbReference type="InterPro" id="IPR055231">
    <property type="entry name" value="2AA_helical"/>
</dbReference>
<sequence>WWCVLVNRLVEPVNRKHPSPVAGTQGWGTSAKRLLLQVVARSILETLNDVEPNDVQRVIAVISRLASDNEPSIRAELVEQLPQICMHLSARQHILPNGVPLHVLPILEQFLTDTNSHVRKMTQNAFTMLLEQNIIQLSFIEEHICPLLIQLTDFSNLDDYRIEAVGMMSKLVRFLGKESTEKLLLQTFTRLCLDVSFHVRRVCASNFGEFCTVVGQELTENVLLSRFRSLCQDSIWGVRKGCADFFVPVAITVSNQVRKEVLSPLFVNLLNDQSRWVKTAAFQSLGPFISTFADPSKTGLYYSDNGIVVIEDHTSNDSGLGSSESNANSPTDIDVDEVEETLNEEFSQLSTTSHKKQIDTENNEFSQFQFWRDPIPELQLEFEVNAQSLQMKTQSGDPLNEDHVMNDTLEHNCDSNINTKNNDSDMSQELSSNLSDDQKSVTNYMTEDPTEGNFELNFSQLNARRKCMNEFYDMTSDKRSNAWTAYNPIYPSADIMEVREPLLGLYSNLNMGESDELMSFAFGESMPMGSGYMFPYRRPPPSQDIIPNDQKQIDTENNEFSQFQFWRDPIPELQLEFEVNAQSLQMKTQSGDTLNEDHVMNDTLEHNCDSNTNTKNNDSEMSQELSSNLSDDQKSVTNYMTEDPNEGNFELNFSQLNARRKCMNEFYDMTSDKRSSAWTAYNPIYPSADIMEVREPLLGLYSNLNMGESDELMSFAFGESMPMGSGYMFPYRRPPPSQDIIPNDLLEHYLSMTNPIHYQTVDPDLCHHCAYSLPAVTLTLGRKNWSCLRETYELLAAEMQWKVRWTLASSLHQMSNILGSELTTRDLLPVFLSFMKDLDEVRFGILQNLAPFLKLLLRPQQQGILPKISEFLKMDNTRNWRFRQTLAQQIIELADIYTASEIMEYLLPIGLVLLNDKVSEVRLAAIRLISVLIKQIFESFLYDPTTYTDNRLDIIWELNSQLAESSKWIQRQTYILVCDQLIQNESIPTELFIDKMLQHLLNLSDDNVPNIRLVLARTLANTFWPIAQFRSHLKVQQTLEDLQSDKDKDVRQQSSAVHHLCDTLYSDNI</sequence>
<keyword evidence="1" id="KW-0677">Repeat</keyword>
<feature type="non-terminal residue" evidence="5">
    <location>
        <position position="1"/>
    </location>
</feature>
<feature type="region of interest" description="Disordered" evidence="3">
    <location>
        <begin position="606"/>
        <end position="625"/>
    </location>
</feature>
<evidence type="ECO:0000256" key="2">
    <source>
        <dbReference type="PROSITE-ProRule" id="PRU00103"/>
    </source>
</evidence>
<reference evidence="5" key="1">
    <citation type="submission" date="2020-11" db="EMBL/GenBank/DDBJ databases">
        <authorList>
            <person name="Tran Van P."/>
        </authorList>
    </citation>
    <scope>NUCLEOTIDE SEQUENCE</scope>
</reference>
<evidence type="ECO:0000259" key="4">
    <source>
        <dbReference type="Pfam" id="PF22956"/>
    </source>
</evidence>
<evidence type="ECO:0000313" key="6">
    <source>
        <dbReference type="Proteomes" id="UP000759131"/>
    </source>
</evidence>
<dbReference type="OrthoDB" id="340346at2759"/>
<protein>
    <recommendedName>
        <fullName evidence="4">Phosphatase 2A Regulatory Subunit A helical domain-containing protein</fullName>
    </recommendedName>
</protein>
<dbReference type="InterPro" id="IPR021133">
    <property type="entry name" value="HEAT_type_2"/>
</dbReference>
<dbReference type="PANTHER" id="PTHR10648">
    <property type="entry name" value="SERINE/THREONINE-PROTEIN PHOSPHATASE PP2A 65 KDA REGULATORY SUBUNIT"/>
    <property type="match status" value="1"/>
</dbReference>
<dbReference type="GO" id="GO:0019888">
    <property type="term" value="F:protein phosphatase regulator activity"/>
    <property type="evidence" value="ECO:0007669"/>
    <property type="project" value="TreeGrafter"/>
</dbReference>
<name>A0A7R9KE12_9ACAR</name>
<dbReference type="SUPFAM" id="SSF48371">
    <property type="entry name" value="ARM repeat"/>
    <property type="match status" value="1"/>
</dbReference>
<keyword evidence="6" id="KW-1185">Reference proteome</keyword>
<gene>
    <name evidence="5" type="ORF">OSB1V03_LOCUS1635</name>
</gene>
<evidence type="ECO:0000313" key="5">
    <source>
        <dbReference type="EMBL" id="CAD7621160.1"/>
    </source>
</evidence>
<feature type="compositionally biased region" description="Polar residues" evidence="3">
    <location>
        <begin position="609"/>
        <end position="625"/>
    </location>
</feature>
<proteinExistence type="predicted"/>
<organism evidence="5">
    <name type="scientific">Medioppia subpectinata</name>
    <dbReference type="NCBI Taxonomy" id="1979941"/>
    <lineage>
        <taxon>Eukaryota</taxon>
        <taxon>Metazoa</taxon>
        <taxon>Ecdysozoa</taxon>
        <taxon>Arthropoda</taxon>
        <taxon>Chelicerata</taxon>
        <taxon>Arachnida</taxon>
        <taxon>Acari</taxon>
        <taxon>Acariformes</taxon>
        <taxon>Sarcoptiformes</taxon>
        <taxon>Oribatida</taxon>
        <taxon>Brachypylina</taxon>
        <taxon>Oppioidea</taxon>
        <taxon>Oppiidae</taxon>
        <taxon>Medioppia</taxon>
    </lineage>
</organism>
<dbReference type="InterPro" id="IPR011989">
    <property type="entry name" value="ARM-like"/>
</dbReference>
<evidence type="ECO:0000256" key="1">
    <source>
        <dbReference type="ARBA" id="ARBA00022737"/>
    </source>
</evidence>
<feature type="region of interest" description="Disordered" evidence="3">
    <location>
        <begin position="416"/>
        <end position="438"/>
    </location>
</feature>
<dbReference type="PANTHER" id="PTHR10648:SF1">
    <property type="entry name" value="SERINE_THREONINE-PROTEIN PHOSPHATASE 4 REGULATORY SUBUNIT 1"/>
    <property type="match status" value="1"/>
</dbReference>
<dbReference type="InterPro" id="IPR051023">
    <property type="entry name" value="PP2A_Regulatory_Subunit_A"/>
</dbReference>
<dbReference type="Gene3D" id="1.25.10.10">
    <property type="entry name" value="Leucine-rich Repeat Variant"/>
    <property type="match status" value="3"/>
</dbReference>
<dbReference type="Pfam" id="PF22956">
    <property type="entry name" value="VPS15-like_hel"/>
    <property type="match status" value="1"/>
</dbReference>
<dbReference type="AlphaFoldDB" id="A0A7R9KE12"/>
<feature type="repeat" description="HEAT" evidence="2">
    <location>
        <begin position="906"/>
        <end position="943"/>
    </location>
</feature>
<feature type="domain" description="Phosphatase 2A Regulatory Subunit A helical" evidence="4">
    <location>
        <begin position="56"/>
        <end position="289"/>
    </location>
</feature>
<dbReference type="Proteomes" id="UP000759131">
    <property type="component" value="Unassembled WGS sequence"/>
</dbReference>
<dbReference type="GO" id="GO:0005737">
    <property type="term" value="C:cytoplasm"/>
    <property type="evidence" value="ECO:0007669"/>
    <property type="project" value="TreeGrafter"/>
</dbReference>
<dbReference type="InterPro" id="IPR016024">
    <property type="entry name" value="ARM-type_fold"/>
</dbReference>
<dbReference type="PROSITE" id="PS50077">
    <property type="entry name" value="HEAT_REPEAT"/>
    <property type="match status" value="1"/>
</dbReference>
<dbReference type="EMBL" id="CAJPIZ010000500">
    <property type="protein sequence ID" value="CAG2101590.1"/>
    <property type="molecule type" value="Genomic_DNA"/>
</dbReference>